<dbReference type="Proteomes" id="UP000701801">
    <property type="component" value="Unassembled WGS sequence"/>
</dbReference>
<evidence type="ECO:0000313" key="2">
    <source>
        <dbReference type="Proteomes" id="UP000701801"/>
    </source>
</evidence>
<dbReference type="EMBL" id="CAJVRM010000002">
    <property type="protein sequence ID" value="CAG8970779.1"/>
    <property type="molecule type" value="Genomic_DNA"/>
</dbReference>
<gene>
    <name evidence="1" type="ORF">HYALB_00001566</name>
</gene>
<dbReference type="OrthoDB" id="2309723at2759"/>
<dbReference type="AlphaFoldDB" id="A0A9N9LEB5"/>
<keyword evidence="2" id="KW-1185">Reference proteome</keyword>
<proteinExistence type="predicted"/>
<protein>
    <submittedName>
        <fullName evidence="1">Uncharacterized protein</fullName>
    </submittedName>
</protein>
<sequence length="154" mass="17264">MASFKVSGKEIVDIKLFEAFPDHQDLQRLFFERKKRAWSQCSEIIISRRNRQSLIRPIVSVSSQPSSDSIASTYNILKPTSARFDRDTHTSTNGFGISTGTMQLSRTRQSLLILSVTTRKATHSITPVGPEPPILREDEEVPAVKYALAMAAKK</sequence>
<evidence type="ECO:0000313" key="1">
    <source>
        <dbReference type="EMBL" id="CAG8970779.1"/>
    </source>
</evidence>
<organism evidence="1 2">
    <name type="scientific">Hymenoscyphus albidus</name>
    <dbReference type="NCBI Taxonomy" id="595503"/>
    <lineage>
        <taxon>Eukaryota</taxon>
        <taxon>Fungi</taxon>
        <taxon>Dikarya</taxon>
        <taxon>Ascomycota</taxon>
        <taxon>Pezizomycotina</taxon>
        <taxon>Leotiomycetes</taxon>
        <taxon>Helotiales</taxon>
        <taxon>Helotiaceae</taxon>
        <taxon>Hymenoscyphus</taxon>
    </lineage>
</organism>
<name>A0A9N9LEB5_9HELO</name>
<accession>A0A9N9LEB5</accession>
<comment type="caution">
    <text evidence="1">The sequence shown here is derived from an EMBL/GenBank/DDBJ whole genome shotgun (WGS) entry which is preliminary data.</text>
</comment>
<reference evidence="1" key="1">
    <citation type="submission" date="2021-07" db="EMBL/GenBank/DDBJ databases">
        <authorList>
            <person name="Durling M."/>
        </authorList>
    </citation>
    <scope>NUCLEOTIDE SEQUENCE</scope>
</reference>